<reference evidence="11 12" key="1">
    <citation type="submission" date="2014-11" db="EMBL/GenBank/DDBJ databases">
        <title>Genome sequence of Flavihumibacter solisilvae 3-3.</title>
        <authorList>
            <person name="Zhou G."/>
            <person name="Li M."/>
            <person name="Wang G."/>
        </authorList>
    </citation>
    <scope>NUCLEOTIDE SEQUENCE [LARGE SCALE GENOMIC DNA]</scope>
    <source>
        <strain evidence="11 12">3-3</strain>
    </source>
</reference>
<dbReference type="GO" id="GO:0003677">
    <property type="term" value="F:DNA binding"/>
    <property type="evidence" value="ECO:0007669"/>
    <property type="project" value="UniProtKB-KW"/>
</dbReference>
<evidence type="ECO:0000256" key="6">
    <source>
        <dbReference type="ARBA" id="ARBA00023082"/>
    </source>
</evidence>
<keyword evidence="3" id="KW-0808">Transferase</keyword>
<dbReference type="Gene3D" id="1.10.10.60">
    <property type="entry name" value="Homeodomain-like"/>
    <property type="match status" value="1"/>
</dbReference>
<evidence type="ECO:0000259" key="10">
    <source>
        <dbReference type="Pfam" id="PF04963"/>
    </source>
</evidence>
<dbReference type="InterPro" id="IPR000394">
    <property type="entry name" value="RNA_pol_sigma_54"/>
</dbReference>
<sequence>MISQSQQQQHTLKILPQQIQLLNLFQLNSLELQMHIRQEMEQNPYLEEILDQGSEAKADKCDHEAEQDYKDWEEFADNDVPDYCREYANYFNESNRPDRPIADVLDFREEAKKQLSYKDVDERVQTLACYLIDSLEDTGLLQKDLVTIADDFSFRYFLTTPEEVELALRTVHELEPVGIGCRDIRECWLLQLAKMNQKRPDVANAILLLKNHYEDFKSRRFEKIMDMLQLDEEEFRIIVQFLGRLPMRPVAEHLTSISPKDSIIPDIQVSHDGDEFTITICGITAENFRVSDELNETIKVTKDKSALQYLRSKMQSANWLMYALRQRNESMMKITKAIIRFQKDYFQDGDVNKLQPMILKNIADQVGLDISTVSRLTSNKYADTHFGTIHLKDLFTEGIINKSGEVISNRVIRHALEEVIGMEDKRNPYTDQQLVAILMNKGYKVARRTVAKYRDLLQIPVAQVRAMWA</sequence>
<evidence type="ECO:0000256" key="4">
    <source>
        <dbReference type="ARBA" id="ARBA00022695"/>
    </source>
</evidence>
<dbReference type="InterPro" id="IPR007046">
    <property type="entry name" value="RNA_pol_sigma_54_core-bd"/>
</dbReference>
<feature type="domain" description="RNA polymerase sigma factor 54 DNA-binding" evidence="9">
    <location>
        <begin position="308"/>
        <end position="465"/>
    </location>
</feature>
<dbReference type="AlphaFoldDB" id="A0A0C1L837"/>
<dbReference type="RefSeq" id="WP_039136175.1">
    <property type="nucleotide sequence ID" value="NZ_JSVC01000001.1"/>
</dbReference>
<dbReference type="GO" id="GO:0016987">
    <property type="term" value="F:sigma factor activity"/>
    <property type="evidence" value="ECO:0007669"/>
    <property type="project" value="UniProtKB-KW"/>
</dbReference>
<dbReference type="Pfam" id="PF04963">
    <property type="entry name" value="Sigma54_CBD"/>
    <property type="match status" value="1"/>
</dbReference>
<evidence type="ECO:0000256" key="2">
    <source>
        <dbReference type="ARBA" id="ARBA00022478"/>
    </source>
</evidence>
<keyword evidence="12" id="KW-1185">Reference proteome</keyword>
<keyword evidence="2" id="KW-0240">DNA-directed RNA polymerase</keyword>
<protein>
    <recommendedName>
        <fullName evidence="13">RNA polymerase sigma-54 factor</fullName>
    </recommendedName>
</protein>
<comment type="similarity">
    <text evidence="1">Belongs to the sigma-54 factor family.</text>
</comment>
<dbReference type="GO" id="GO:0000428">
    <property type="term" value="C:DNA-directed RNA polymerase complex"/>
    <property type="evidence" value="ECO:0007669"/>
    <property type="project" value="UniProtKB-KW"/>
</dbReference>
<evidence type="ECO:0000256" key="8">
    <source>
        <dbReference type="ARBA" id="ARBA00023163"/>
    </source>
</evidence>
<organism evidence="11 12">
    <name type="scientific">Flavihumibacter solisilvae</name>
    <dbReference type="NCBI Taxonomy" id="1349421"/>
    <lineage>
        <taxon>Bacteria</taxon>
        <taxon>Pseudomonadati</taxon>
        <taxon>Bacteroidota</taxon>
        <taxon>Chitinophagia</taxon>
        <taxon>Chitinophagales</taxon>
        <taxon>Chitinophagaceae</taxon>
        <taxon>Flavihumibacter</taxon>
    </lineage>
</organism>
<accession>A0A0C1L837</accession>
<evidence type="ECO:0000313" key="12">
    <source>
        <dbReference type="Proteomes" id="UP000031408"/>
    </source>
</evidence>
<comment type="caution">
    <text evidence="11">The sequence shown here is derived from an EMBL/GenBank/DDBJ whole genome shotgun (WGS) entry which is preliminary data.</text>
</comment>
<keyword evidence="6" id="KW-0731">Sigma factor</keyword>
<keyword evidence="4" id="KW-0548">Nucleotidyltransferase</keyword>
<dbReference type="PANTHER" id="PTHR32248">
    <property type="entry name" value="RNA POLYMERASE SIGMA-54 FACTOR"/>
    <property type="match status" value="1"/>
</dbReference>
<evidence type="ECO:0000256" key="5">
    <source>
        <dbReference type="ARBA" id="ARBA00023015"/>
    </source>
</evidence>
<dbReference type="STRING" id="1349421.OI18_00785"/>
<evidence type="ECO:0008006" key="13">
    <source>
        <dbReference type="Google" id="ProtNLM"/>
    </source>
</evidence>
<keyword evidence="7" id="KW-0238">DNA-binding</keyword>
<dbReference type="GO" id="GO:0016779">
    <property type="term" value="F:nucleotidyltransferase activity"/>
    <property type="evidence" value="ECO:0007669"/>
    <property type="project" value="UniProtKB-KW"/>
</dbReference>
<evidence type="ECO:0000313" key="11">
    <source>
        <dbReference type="EMBL" id="KIC96327.1"/>
    </source>
</evidence>
<dbReference type="GO" id="GO:0001216">
    <property type="term" value="F:DNA-binding transcription activator activity"/>
    <property type="evidence" value="ECO:0007669"/>
    <property type="project" value="InterPro"/>
</dbReference>
<keyword evidence="8" id="KW-0804">Transcription</keyword>
<keyword evidence="5" id="KW-0805">Transcription regulation</keyword>
<dbReference type="InterPro" id="IPR038709">
    <property type="entry name" value="RpoN_core-bd_sf"/>
</dbReference>
<dbReference type="GO" id="GO:0006352">
    <property type="term" value="P:DNA-templated transcription initiation"/>
    <property type="evidence" value="ECO:0007669"/>
    <property type="project" value="InterPro"/>
</dbReference>
<evidence type="ECO:0000256" key="7">
    <source>
        <dbReference type="ARBA" id="ARBA00023125"/>
    </source>
</evidence>
<dbReference type="OrthoDB" id="9814402at2"/>
<proteinExistence type="inferred from homology"/>
<dbReference type="Proteomes" id="UP000031408">
    <property type="component" value="Unassembled WGS sequence"/>
</dbReference>
<gene>
    <name evidence="11" type="ORF">OI18_00785</name>
</gene>
<dbReference type="PROSITE" id="PS00718">
    <property type="entry name" value="SIGMA54_2"/>
    <property type="match status" value="1"/>
</dbReference>
<feature type="domain" description="RNA polymerase sigma factor 54 core-binding" evidence="10">
    <location>
        <begin position="107"/>
        <end position="291"/>
    </location>
</feature>
<dbReference type="PIRSF" id="PIRSF000774">
    <property type="entry name" value="RpoN"/>
    <property type="match status" value="1"/>
</dbReference>
<dbReference type="PANTHER" id="PTHR32248:SF4">
    <property type="entry name" value="RNA POLYMERASE SIGMA-54 FACTOR"/>
    <property type="match status" value="1"/>
</dbReference>
<dbReference type="PROSITE" id="PS50044">
    <property type="entry name" value="SIGMA54_3"/>
    <property type="match status" value="1"/>
</dbReference>
<dbReference type="NCBIfam" id="TIGR02395">
    <property type="entry name" value="rpoN_sigma"/>
    <property type="match status" value="1"/>
</dbReference>
<evidence type="ECO:0000256" key="1">
    <source>
        <dbReference type="ARBA" id="ARBA00008798"/>
    </source>
</evidence>
<dbReference type="Pfam" id="PF00309">
    <property type="entry name" value="Sigma54_AID"/>
    <property type="match status" value="1"/>
</dbReference>
<dbReference type="Pfam" id="PF04552">
    <property type="entry name" value="Sigma54_DBD"/>
    <property type="match status" value="1"/>
</dbReference>
<evidence type="ECO:0000259" key="9">
    <source>
        <dbReference type="Pfam" id="PF04552"/>
    </source>
</evidence>
<dbReference type="PRINTS" id="PR00045">
    <property type="entry name" value="SIGMA54FCT"/>
</dbReference>
<name>A0A0C1L837_9BACT</name>
<dbReference type="EMBL" id="JSVC01000001">
    <property type="protein sequence ID" value="KIC96327.1"/>
    <property type="molecule type" value="Genomic_DNA"/>
</dbReference>
<dbReference type="Gene3D" id="1.10.10.1330">
    <property type="entry name" value="RNA polymerase sigma-54 factor, core-binding domain"/>
    <property type="match status" value="1"/>
</dbReference>
<dbReference type="InterPro" id="IPR007634">
    <property type="entry name" value="RNA_pol_sigma_54_DNA-bd"/>
</dbReference>
<evidence type="ECO:0000256" key="3">
    <source>
        <dbReference type="ARBA" id="ARBA00022679"/>
    </source>
</evidence>